<evidence type="ECO:0000256" key="7">
    <source>
        <dbReference type="ARBA" id="ARBA00022822"/>
    </source>
</evidence>
<dbReference type="NCBIfam" id="NF001370">
    <property type="entry name" value="PRK00278.1-2"/>
    <property type="match status" value="1"/>
</dbReference>
<gene>
    <name evidence="10" type="primary">trpC</name>
    <name evidence="12" type="ORF">SAMN05421828_10248</name>
</gene>
<evidence type="ECO:0000256" key="8">
    <source>
        <dbReference type="ARBA" id="ARBA00023141"/>
    </source>
</evidence>
<comment type="catalytic activity">
    <reaction evidence="1 10">
        <text>1-(2-carboxyphenylamino)-1-deoxy-D-ribulose 5-phosphate + H(+) = (1S,2R)-1-C-(indol-3-yl)glycerol 3-phosphate + CO2 + H2O</text>
        <dbReference type="Rhea" id="RHEA:23476"/>
        <dbReference type="ChEBI" id="CHEBI:15377"/>
        <dbReference type="ChEBI" id="CHEBI:15378"/>
        <dbReference type="ChEBI" id="CHEBI:16526"/>
        <dbReference type="ChEBI" id="CHEBI:58613"/>
        <dbReference type="ChEBI" id="CHEBI:58866"/>
        <dbReference type="EC" id="4.1.1.48"/>
    </reaction>
</comment>
<name>A0A8G2CHX8_ACIRU</name>
<dbReference type="InterPro" id="IPR001468">
    <property type="entry name" value="Indole-3-GlycerolPSynthase_CS"/>
</dbReference>
<dbReference type="GO" id="GO:0004640">
    <property type="term" value="F:phosphoribosylanthranilate isomerase activity"/>
    <property type="evidence" value="ECO:0007669"/>
    <property type="project" value="TreeGrafter"/>
</dbReference>
<evidence type="ECO:0000256" key="10">
    <source>
        <dbReference type="HAMAP-Rule" id="MF_00134"/>
    </source>
</evidence>
<evidence type="ECO:0000256" key="2">
    <source>
        <dbReference type="ARBA" id="ARBA00004696"/>
    </source>
</evidence>
<keyword evidence="5 10" id="KW-0028">Amino-acid biosynthesis</keyword>
<evidence type="ECO:0000256" key="1">
    <source>
        <dbReference type="ARBA" id="ARBA00001633"/>
    </source>
</evidence>
<dbReference type="GO" id="GO:0000162">
    <property type="term" value="P:L-tryptophan biosynthetic process"/>
    <property type="evidence" value="ECO:0007669"/>
    <property type="project" value="UniProtKB-UniRule"/>
</dbReference>
<comment type="similarity">
    <text evidence="10">Belongs to the TrpC family.</text>
</comment>
<proteinExistence type="inferred from homology"/>
<dbReference type="AlphaFoldDB" id="A0A8G2CHX8"/>
<dbReference type="Proteomes" id="UP000186308">
    <property type="component" value="Unassembled WGS sequence"/>
</dbReference>
<keyword evidence="8 10" id="KW-0057">Aromatic amino acid biosynthesis</keyword>
<dbReference type="GO" id="GO:0004425">
    <property type="term" value="F:indole-3-glycerol-phosphate synthase activity"/>
    <property type="evidence" value="ECO:0007669"/>
    <property type="project" value="UniProtKB-UniRule"/>
</dbReference>
<dbReference type="Gene3D" id="3.20.20.70">
    <property type="entry name" value="Aldolase class I"/>
    <property type="match status" value="1"/>
</dbReference>
<keyword evidence="7 10" id="KW-0822">Tryptophan biosynthesis</keyword>
<dbReference type="RefSeq" id="WP_029311445.1">
    <property type="nucleotide sequence ID" value="NZ_FTNE01000002.1"/>
</dbReference>
<dbReference type="UniPathway" id="UPA00035">
    <property type="reaction ID" value="UER00043"/>
</dbReference>
<evidence type="ECO:0000259" key="11">
    <source>
        <dbReference type="Pfam" id="PF00218"/>
    </source>
</evidence>
<dbReference type="SUPFAM" id="SSF51366">
    <property type="entry name" value="Ribulose-phoshate binding barrel"/>
    <property type="match status" value="1"/>
</dbReference>
<dbReference type="FunFam" id="3.20.20.70:FF:000024">
    <property type="entry name" value="Indole-3-glycerol phosphate synthase"/>
    <property type="match status" value="1"/>
</dbReference>
<accession>A0A8G2CHX8</accession>
<evidence type="ECO:0000256" key="5">
    <source>
        <dbReference type="ARBA" id="ARBA00022605"/>
    </source>
</evidence>
<evidence type="ECO:0000256" key="9">
    <source>
        <dbReference type="ARBA" id="ARBA00023239"/>
    </source>
</evidence>
<dbReference type="OrthoDB" id="9804217at2"/>
<organism evidence="12 13">
    <name type="scientific">Acidiphilium rubrum</name>
    <dbReference type="NCBI Taxonomy" id="526"/>
    <lineage>
        <taxon>Bacteria</taxon>
        <taxon>Pseudomonadati</taxon>
        <taxon>Pseudomonadota</taxon>
        <taxon>Alphaproteobacteria</taxon>
        <taxon>Acetobacterales</taxon>
        <taxon>Acidocellaceae</taxon>
        <taxon>Acidiphilium</taxon>
    </lineage>
</organism>
<protein>
    <recommendedName>
        <fullName evidence="4 10">Indole-3-glycerol phosphate synthase</fullName>
        <shortName evidence="10">IGPS</shortName>
        <ecNumber evidence="3 10">4.1.1.48</ecNumber>
    </recommendedName>
</protein>
<dbReference type="PROSITE" id="PS00614">
    <property type="entry name" value="IGPS"/>
    <property type="match status" value="1"/>
</dbReference>
<reference evidence="12 13" key="1">
    <citation type="submission" date="2017-01" db="EMBL/GenBank/DDBJ databases">
        <authorList>
            <person name="Varghese N."/>
            <person name="Submissions S."/>
        </authorList>
    </citation>
    <scope>NUCLEOTIDE SEQUENCE [LARGE SCALE GENOMIC DNA]</scope>
    <source>
        <strain evidence="12 13">ATCC 35905</strain>
    </source>
</reference>
<evidence type="ECO:0000256" key="6">
    <source>
        <dbReference type="ARBA" id="ARBA00022793"/>
    </source>
</evidence>
<keyword evidence="9 10" id="KW-0456">Lyase</keyword>
<feature type="domain" description="Indole-3-glycerol phosphate synthase" evidence="11">
    <location>
        <begin position="9"/>
        <end position="264"/>
    </location>
</feature>
<dbReference type="PANTHER" id="PTHR22854">
    <property type="entry name" value="TRYPTOPHAN BIOSYNTHESIS PROTEIN"/>
    <property type="match status" value="1"/>
</dbReference>
<evidence type="ECO:0000256" key="3">
    <source>
        <dbReference type="ARBA" id="ARBA00012362"/>
    </source>
</evidence>
<keyword evidence="13" id="KW-1185">Reference proteome</keyword>
<evidence type="ECO:0000313" key="12">
    <source>
        <dbReference type="EMBL" id="SIQ15826.1"/>
    </source>
</evidence>
<dbReference type="NCBIfam" id="NF001377">
    <property type="entry name" value="PRK00278.2-4"/>
    <property type="match status" value="1"/>
</dbReference>
<sequence length="269" mass="29188">MNDSPTDILRKICDDTRAEVARRQAEHDLDDIRARAKDAEPPRGFARALMDAAASGRTGLIAEIKKASPSAGLIRPDFDPAAIATAYKDGGAVCLSVLTDATYFQGSEADFTAARAAVDLPMLRKDFILDEWQIYESRAMGADCVLLIMAALTDEQARSFEELATALDMNVLVEVHDEAELERALGLRARLVGINNRNLKTMVTDIAVSERMAVQIPPERFVVAESGIRDFADIERLKAAGVQGILVGESLMRQDDITKATRALLGVGA</sequence>
<dbReference type="InterPro" id="IPR011060">
    <property type="entry name" value="RibuloseP-bd_barrel"/>
</dbReference>
<dbReference type="HAMAP" id="MF_00134_B">
    <property type="entry name" value="IGPS_B"/>
    <property type="match status" value="1"/>
</dbReference>
<dbReference type="NCBIfam" id="NF001373">
    <property type="entry name" value="PRK00278.1-6"/>
    <property type="match status" value="1"/>
</dbReference>
<dbReference type="InterPro" id="IPR013798">
    <property type="entry name" value="Indole-3-glycerol_P_synth_dom"/>
</dbReference>
<comment type="pathway">
    <text evidence="2 10">Amino-acid biosynthesis; L-tryptophan biosynthesis; L-tryptophan from chorismate: step 4/5.</text>
</comment>
<dbReference type="InterPro" id="IPR045186">
    <property type="entry name" value="Indole-3-glycerol_P_synth"/>
</dbReference>
<dbReference type="Pfam" id="PF00218">
    <property type="entry name" value="IGPS"/>
    <property type="match status" value="1"/>
</dbReference>
<comment type="caution">
    <text evidence="12">The sequence shown here is derived from an EMBL/GenBank/DDBJ whole genome shotgun (WGS) entry which is preliminary data.</text>
</comment>
<evidence type="ECO:0000256" key="4">
    <source>
        <dbReference type="ARBA" id="ARBA00018080"/>
    </source>
</evidence>
<dbReference type="EMBL" id="FTNE01000002">
    <property type="protein sequence ID" value="SIQ15826.1"/>
    <property type="molecule type" value="Genomic_DNA"/>
</dbReference>
<dbReference type="CDD" id="cd00331">
    <property type="entry name" value="IGPS"/>
    <property type="match status" value="1"/>
</dbReference>
<dbReference type="InterPro" id="IPR013785">
    <property type="entry name" value="Aldolase_TIM"/>
</dbReference>
<keyword evidence="6 10" id="KW-0210">Decarboxylase</keyword>
<dbReference type="PANTHER" id="PTHR22854:SF2">
    <property type="entry name" value="INDOLE-3-GLYCEROL-PHOSPHATE SYNTHASE"/>
    <property type="match status" value="1"/>
</dbReference>
<dbReference type="EC" id="4.1.1.48" evidence="3 10"/>
<evidence type="ECO:0000313" key="13">
    <source>
        <dbReference type="Proteomes" id="UP000186308"/>
    </source>
</evidence>